<name>A0A850PSY1_9MYCO</name>
<dbReference type="EMBL" id="JABFYL010000039">
    <property type="protein sequence ID" value="NVN51957.1"/>
    <property type="molecule type" value="Genomic_DNA"/>
</dbReference>
<dbReference type="AlphaFoldDB" id="A0A850PSY1"/>
<dbReference type="Proteomes" id="UP000570517">
    <property type="component" value="Unassembled WGS sequence"/>
</dbReference>
<evidence type="ECO:0008006" key="3">
    <source>
        <dbReference type="Google" id="ProtNLM"/>
    </source>
</evidence>
<protein>
    <recommendedName>
        <fullName evidence="3">DUF302 domain-containing protein</fullName>
    </recommendedName>
</protein>
<evidence type="ECO:0000313" key="1">
    <source>
        <dbReference type="EMBL" id="NVN51957.1"/>
    </source>
</evidence>
<dbReference type="Gene3D" id="3.30.310.70">
    <property type="entry name" value="TT1751-like domain"/>
    <property type="match status" value="1"/>
</dbReference>
<accession>A0A850PSY1</accession>
<reference evidence="1 2" key="1">
    <citation type="submission" date="2020-05" db="EMBL/GenBank/DDBJ databases">
        <title>Draft genome sequence of Mycobacterium hippocampi DL, isolated from European seabass, Dicentrarchus labrax, reared in fish farms.</title>
        <authorList>
            <person name="Stathopoulou P."/>
            <person name="Asimakis E."/>
            <person name="Tzokas K."/>
            <person name="Batargias C."/>
            <person name="Tsiamis G."/>
        </authorList>
    </citation>
    <scope>NUCLEOTIDE SEQUENCE [LARGE SCALE GENOMIC DNA]</scope>
    <source>
        <strain evidence="1 2">DL</strain>
    </source>
</reference>
<dbReference type="SUPFAM" id="SSF103247">
    <property type="entry name" value="TT1751-like"/>
    <property type="match status" value="1"/>
</dbReference>
<sequence>MRGSTSSTEHLSRRLVVVLPMSYDDARARYEAIVPTYDASAFAHAKSWNDTLDIAGVQAPHGFMLYARFDAAPMMVGSPSRGRATEYLMGNHTIAETMFRHDPGVLLHAPLRTLISAGDDDVTRFSVDQPSLQFASFGQPEIAAVGHRLDALLAGVIALLGGDVPEQLESPADRVDPS</sequence>
<gene>
    <name evidence="1" type="ORF">HLY00_1950</name>
</gene>
<organism evidence="1 2">
    <name type="scientific">Mycolicibacterium hippocampi</name>
    <dbReference type="NCBI Taxonomy" id="659824"/>
    <lineage>
        <taxon>Bacteria</taxon>
        <taxon>Bacillati</taxon>
        <taxon>Actinomycetota</taxon>
        <taxon>Actinomycetes</taxon>
        <taxon>Mycobacteriales</taxon>
        <taxon>Mycobacteriaceae</taxon>
        <taxon>Mycolicibacterium</taxon>
    </lineage>
</organism>
<dbReference type="InterPro" id="IPR035923">
    <property type="entry name" value="TT1751-like_sf"/>
</dbReference>
<evidence type="ECO:0000313" key="2">
    <source>
        <dbReference type="Proteomes" id="UP000570517"/>
    </source>
</evidence>
<keyword evidence="2" id="KW-1185">Reference proteome</keyword>
<comment type="caution">
    <text evidence="1">The sequence shown here is derived from an EMBL/GenBank/DDBJ whole genome shotgun (WGS) entry which is preliminary data.</text>
</comment>
<proteinExistence type="predicted"/>